<dbReference type="EMBL" id="CBKP010000019">
    <property type="protein sequence ID" value="CDF28621.1"/>
    <property type="molecule type" value="Genomic_DNA"/>
</dbReference>
<comment type="caution">
    <text evidence="2">The sequence shown here is derived from an EMBL/GenBank/DDBJ whole genome shotgun (WGS) entry which is preliminary data.</text>
</comment>
<keyword evidence="1" id="KW-1133">Transmembrane helix</keyword>
<gene>
    <name evidence="2" type="ORF">BN522_00504</name>
</gene>
<keyword evidence="1" id="KW-0472">Membrane</keyword>
<feature type="transmembrane region" description="Helical" evidence="1">
    <location>
        <begin position="37"/>
        <end position="59"/>
    </location>
</feature>
<sequence length="278" mass="31944">MNTLKKKIIICNFAKTISSAVLTAVAINIIMENATKYALIEGLIPFALAIIIVALVDIYQYMRKKIWIILVIWKKEFRNWRGNMVNKKILIAVPTFESIKPECFKSIYGLKRPEGYDLYFDYVSGYDCAKARNQIAKNSMVGEYDYVLMVDSDIQLPRDTLVKLLECEADIALGWYYRKRTKTDQTIIFTFGKNFDDHNCITGQTMIHEVPRPIEVKCGGLGIALINVNVFSKLEYPYFKFVTYENDSILSEDLYFCNLASENSCNIKCNPQVKGNHI</sequence>
<evidence type="ECO:0000256" key="1">
    <source>
        <dbReference type="SAM" id="Phobius"/>
    </source>
</evidence>
<evidence type="ECO:0000313" key="2">
    <source>
        <dbReference type="EMBL" id="CDF28621.1"/>
    </source>
</evidence>
<dbReference type="SUPFAM" id="SSF53448">
    <property type="entry name" value="Nucleotide-diphospho-sugar transferases"/>
    <property type="match status" value="1"/>
</dbReference>
<proteinExistence type="predicted"/>
<feature type="transmembrane region" description="Helical" evidence="1">
    <location>
        <begin position="12"/>
        <end position="31"/>
    </location>
</feature>
<evidence type="ECO:0008006" key="3">
    <source>
        <dbReference type="Google" id="ProtNLM"/>
    </source>
</evidence>
<dbReference type="InterPro" id="IPR029044">
    <property type="entry name" value="Nucleotide-diphossugar_trans"/>
</dbReference>
<accession>R7PV77</accession>
<keyword evidence="1" id="KW-0812">Transmembrane</keyword>
<organism evidence="2">
    <name type="scientific">Methanobrevibacter smithii CAG:186</name>
    <dbReference type="NCBI Taxonomy" id="1263088"/>
    <lineage>
        <taxon>Archaea</taxon>
        <taxon>Methanobacteriati</taxon>
        <taxon>Methanobacteriota</taxon>
        <taxon>Methanomada group</taxon>
        <taxon>Methanobacteria</taxon>
        <taxon>Methanobacteriales</taxon>
        <taxon>Methanobacteriaceae</taxon>
        <taxon>Methanobrevibacter</taxon>
    </lineage>
</organism>
<protein>
    <recommendedName>
        <fullName evidence="3">Glycosyltransferase 2-like domain-containing protein</fullName>
    </recommendedName>
</protein>
<dbReference type="Proteomes" id="UP000018189">
    <property type="component" value="Unassembled WGS sequence"/>
</dbReference>
<reference evidence="2" key="1">
    <citation type="submission" date="2012-11" db="EMBL/GenBank/DDBJ databases">
        <title>Dependencies among metagenomic species, viruses, plasmids and units of genetic variation.</title>
        <authorList>
            <person name="Nielsen H.B."/>
            <person name="Almeida M."/>
            <person name="Juncker A.S."/>
            <person name="Rasmussen S."/>
            <person name="Li J."/>
            <person name="Sunagawa S."/>
            <person name="Plichta D."/>
            <person name="Gautier L."/>
            <person name="Le Chatelier E."/>
            <person name="Peletier E."/>
            <person name="Bonde I."/>
            <person name="Nielsen T."/>
            <person name="Manichanh C."/>
            <person name="Arumugam M."/>
            <person name="Batto J."/>
            <person name="Santos M.B.Q.D."/>
            <person name="Blom N."/>
            <person name="Borruel N."/>
            <person name="Burgdorf K.S."/>
            <person name="Boumezbeur F."/>
            <person name="Casellas F."/>
            <person name="Dore J."/>
            <person name="Guarner F."/>
            <person name="Hansen T."/>
            <person name="Hildebrand F."/>
            <person name="Kaas R.S."/>
            <person name="Kennedy S."/>
            <person name="Kristiansen K."/>
            <person name="Kultima J.R."/>
            <person name="Leonard P."/>
            <person name="Levenez F."/>
            <person name="Lund O."/>
            <person name="Moumen B."/>
            <person name="Le Paslier D."/>
            <person name="Pons N."/>
            <person name="Pedersen O."/>
            <person name="Prifti E."/>
            <person name="Qin J."/>
            <person name="Raes J."/>
            <person name="Tap J."/>
            <person name="Tims S."/>
            <person name="Ussery D.W."/>
            <person name="Yamada T."/>
            <person name="MetaHit consortium"/>
            <person name="Renault P."/>
            <person name="Sicheritz-Ponten T."/>
            <person name="Bork P."/>
            <person name="Wang J."/>
            <person name="Brunak S."/>
            <person name="Ehrlich S.D."/>
        </authorList>
    </citation>
    <scope>NUCLEOTIDE SEQUENCE [LARGE SCALE GENOMIC DNA]</scope>
</reference>
<dbReference type="Gene3D" id="3.90.550.40">
    <property type="match status" value="1"/>
</dbReference>
<name>R7PV77_METSM</name>
<dbReference type="AlphaFoldDB" id="R7PV77"/>